<dbReference type="EMBL" id="KE356560">
    <property type="protein sequence ID" value="ERG93242.1"/>
    <property type="molecule type" value="Genomic_DNA"/>
</dbReference>
<reference evidence="2 3" key="1">
    <citation type="journal article" date="2013" name="PLoS ONE">
        <title>Assembly-driven community genomics of a hypersaline microbial ecosystem.</title>
        <authorList>
            <person name="Podell S."/>
            <person name="Ugalde J.A."/>
            <person name="Narasingarao P."/>
            <person name="Banfield J.F."/>
            <person name="Heidelberg K.B."/>
            <person name="Allen E.E."/>
        </authorList>
    </citation>
    <scope>NUCLEOTIDE SEQUENCE [LARGE SCALE GENOMIC DNA]</scope>
    <source>
        <strain evidence="3">J07HQW1</strain>
    </source>
</reference>
<accession>U1PHX3</accession>
<gene>
    <name evidence="2" type="ORF">J07HQW1_03302</name>
</gene>
<dbReference type="HOGENOM" id="CLU_3401552_0_0_2"/>
<dbReference type="AlphaFoldDB" id="U1PHX3"/>
<dbReference type="Proteomes" id="UP000030649">
    <property type="component" value="Unassembled WGS sequence"/>
</dbReference>
<name>U1PHX3_9EURY</name>
<evidence type="ECO:0000256" key="1">
    <source>
        <dbReference type="SAM" id="MobiDB-lite"/>
    </source>
</evidence>
<dbReference type="STRING" id="1238424.J07HQW1_03302"/>
<sequence length="30" mass="3032">MDMTPAYSDADSDADSDAAAAATFPPRLTG</sequence>
<evidence type="ECO:0000313" key="2">
    <source>
        <dbReference type="EMBL" id="ERG93242.1"/>
    </source>
</evidence>
<proteinExistence type="predicted"/>
<feature type="region of interest" description="Disordered" evidence="1">
    <location>
        <begin position="1"/>
        <end position="30"/>
    </location>
</feature>
<organism evidence="2 3">
    <name type="scientific">Haloquadratum walsbyi J07HQW1</name>
    <dbReference type="NCBI Taxonomy" id="1238424"/>
    <lineage>
        <taxon>Archaea</taxon>
        <taxon>Methanobacteriati</taxon>
        <taxon>Methanobacteriota</taxon>
        <taxon>Stenosarchaea group</taxon>
        <taxon>Halobacteria</taxon>
        <taxon>Halobacteriales</taxon>
        <taxon>Haloferacaceae</taxon>
        <taxon>Haloquadratum</taxon>
    </lineage>
</organism>
<evidence type="ECO:0000313" key="3">
    <source>
        <dbReference type="Proteomes" id="UP000030649"/>
    </source>
</evidence>
<protein>
    <submittedName>
        <fullName evidence="2">Uncharacterized protein</fullName>
    </submittedName>
</protein>